<dbReference type="EC" id="5.6.2.2" evidence="4"/>
<evidence type="ECO:0000256" key="10">
    <source>
        <dbReference type="PROSITE-ProRule" id="PRU01385"/>
    </source>
</evidence>
<comment type="similarity">
    <text evidence="3 10">Belongs to the TOP6A family.</text>
</comment>
<evidence type="ECO:0000256" key="4">
    <source>
        <dbReference type="ARBA" id="ARBA00012895"/>
    </source>
</evidence>
<evidence type="ECO:0000259" key="13">
    <source>
        <dbReference type="Pfam" id="PF21180"/>
    </source>
</evidence>
<dbReference type="PANTHER" id="PTHR10848:SF0">
    <property type="entry name" value="MEIOTIC RECOMBINATION PROTEIN SPO11"/>
    <property type="match status" value="1"/>
</dbReference>
<proteinExistence type="inferred from homology"/>
<keyword evidence="9 10" id="KW-0413">Isomerase</keyword>
<dbReference type="Pfam" id="PF21180">
    <property type="entry name" value="TOP6A-Spo11_Toprim"/>
    <property type="match status" value="1"/>
</dbReference>
<comment type="catalytic activity">
    <reaction evidence="1 10">
        <text>ATP-dependent breakage, passage and rejoining of double-stranded DNA.</text>
        <dbReference type="EC" id="5.6.2.2"/>
    </reaction>
</comment>
<dbReference type="OrthoDB" id="5377392at2759"/>
<dbReference type="AlphaFoldDB" id="A0A6G1I3Q5"/>
<evidence type="ECO:0000256" key="5">
    <source>
        <dbReference type="ARBA" id="ARBA00022723"/>
    </source>
</evidence>
<dbReference type="EMBL" id="ML996690">
    <property type="protein sequence ID" value="KAF2402933.1"/>
    <property type="molecule type" value="Genomic_DNA"/>
</dbReference>
<dbReference type="InterPro" id="IPR034136">
    <property type="entry name" value="TOPRIM_Topo6A/Spo11"/>
</dbReference>
<dbReference type="Proteomes" id="UP000799640">
    <property type="component" value="Unassembled WGS sequence"/>
</dbReference>
<evidence type="ECO:0000256" key="1">
    <source>
        <dbReference type="ARBA" id="ARBA00000185"/>
    </source>
</evidence>
<dbReference type="Gene3D" id="3.40.1360.10">
    <property type="match status" value="1"/>
</dbReference>
<dbReference type="GO" id="GO:0005524">
    <property type="term" value="F:ATP binding"/>
    <property type="evidence" value="ECO:0007669"/>
    <property type="project" value="InterPro"/>
</dbReference>
<evidence type="ECO:0000256" key="2">
    <source>
        <dbReference type="ARBA" id="ARBA00001946"/>
    </source>
</evidence>
<evidence type="ECO:0000256" key="3">
    <source>
        <dbReference type="ARBA" id="ARBA00006559"/>
    </source>
</evidence>
<dbReference type="PANTHER" id="PTHR10848">
    <property type="entry name" value="MEIOTIC RECOMBINATION PROTEIN SPO11"/>
    <property type="match status" value="1"/>
</dbReference>
<dbReference type="InterPro" id="IPR036078">
    <property type="entry name" value="Spo11/TopoVI_A_sf"/>
</dbReference>
<accession>A0A6G1I3Q5</accession>
<dbReference type="GO" id="GO:0042138">
    <property type="term" value="P:meiotic DNA double-strand break formation"/>
    <property type="evidence" value="ECO:0007669"/>
    <property type="project" value="TreeGrafter"/>
</dbReference>
<dbReference type="InterPro" id="IPR002815">
    <property type="entry name" value="Spo11/TopoVI_A"/>
</dbReference>
<comment type="cofactor">
    <cofactor evidence="2">
        <name>Mg(2+)</name>
        <dbReference type="ChEBI" id="CHEBI:18420"/>
    </cofactor>
</comment>
<keyword evidence="8 10" id="KW-0238">DNA-binding</keyword>
<keyword evidence="5" id="KW-0479">Metal-binding</keyword>
<name>A0A6G1I3Q5_9PEZI</name>
<dbReference type="InterPro" id="IPR036388">
    <property type="entry name" value="WH-like_DNA-bd_sf"/>
</dbReference>
<keyword evidence="6" id="KW-0460">Magnesium</keyword>
<dbReference type="GO" id="GO:0000706">
    <property type="term" value="P:meiotic DNA double-strand break processing"/>
    <property type="evidence" value="ECO:0007669"/>
    <property type="project" value="TreeGrafter"/>
</dbReference>
<dbReference type="SUPFAM" id="SSF56726">
    <property type="entry name" value="DNA topoisomerase IV, alpha subunit"/>
    <property type="match status" value="1"/>
</dbReference>
<organism evidence="14 15">
    <name type="scientific">Trichodelitschia bisporula</name>
    <dbReference type="NCBI Taxonomy" id="703511"/>
    <lineage>
        <taxon>Eukaryota</taxon>
        <taxon>Fungi</taxon>
        <taxon>Dikarya</taxon>
        <taxon>Ascomycota</taxon>
        <taxon>Pezizomycotina</taxon>
        <taxon>Dothideomycetes</taxon>
        <taxon>Dothideomycetes incertae sedis</taxon>
        <taxon>Phaeotrichales</taxon>
        <taxon>Phaeotrichaceae</taxon>
        <taxon>Trichodelitschia</taxon>
    </lineage>
</organism>
<feature type="region of interest" description="Disordered" evidence="11">
    <location>
        <begin position="18"/>
        <end position="40"/>
    </location>
</feature>
<protein>
    <recommendedName>
        <fullName evidence="4">DNA topoisomerase (ATP-hydrolyzing)</fullName>
        <ecNumber evidence="4">5.6.2.2</ecNumber>
    </recommendedName>
</protein>
<dbReference type="Gene3D" id="1.10.10.10">
    <property type="entry name" value="Winged helix-like DNA-binding domain superfamily/Winged helix DNA-binding domain"/>
    <property type="match status" value="1"/>
</dbReference>
<evidence type="ECO:0000256" key="9">
    <source>
        <dbReference type="ARBA" id="ARBA00023235"/>
    </source>
</evidence>
<sequence length="404" mass="45110">MSADLSLRLSNYAAPTNEANIPVAETEDSGSRPKAPPRRDSQYVLSRIEYIFESQVDALLAENKPLSVTLQIRRAVKPSGTQEDGHSKVKAIAPRFRKFEFPGKSEQEAWRYSVILRVLEIIHEALTEDMIFTKREIFYRDPALFNQQLVVDRTVDDLAFTFGVPRQLLNVTATAKGLAAGAFTIHRQDKSSVKGWLDREGTLISPIGENDTVEMPDVEWILVIEKEATFHSLAVSPFWETIKSRGIILTAKGYPDLSTRAFLRFLSSHAPHVPILGLADFDPDGIEIFSVYKHGSMALPHENAALKVPSLHYLGIDSAILSEQGNARQEQGLLQLSLRDRRRAMAMLRRAPFVEGGKEPGLRRELQVMLMLGVKAEIQVLEARDGGLVRWLKEALKGACSQNG</sequence>
<gene>
    <name evidence="14" type="ORF">EJ06DRAFT_314951</name>
</gene>
<dbReference type="PRINTS" id="PR01550">
    <property type="entry name" value="TOP6AFAMILY"/>
</dbReference>
<dbReference type="GO" id="GO:0003677">
    <property type="term" value="F:DNA binding"/>
    <property type="evidence" value="ECO:0007669"/>
    <property type="project" value="UniProtKB-UniRule"/>
</dbReference>
<dbReference type="GO" id="GO:0007131">
    <property type="term" value="P:reciprocal meiotic recombination"/>
    <property type="evidence" value="ECO:0007669"/>
    <property type="project" value="TreeGrafter"/>
</dbReference>
<dbReference type="PROSITE" id="PS52041">
    <property type="entry name" value="TOPO_IIB"/>
    <property type="match status" value="1"/>
</dbReference>
<dbReference type="GO" id="GO:0046872">
    <property type="term" value="F:metal ion binding"/>
    <property type="evidence" value="ECO:0007669"/>
    <property type="project" value="UniProtKB-KW"/>
</dbReference>
<dbReference type="GO" id="GO:0000228">
    <property type="term" value="C:nuclear chromosome"/>
    <property type="evidence" value="ECO:0007669"/>
    <property type="project" value="TreeGrafter"/>
</dbReference>
<reference evidence="14" key="1">
    <citation type="journal article" date="2020" name="Stud. Mycol.">
        <title>101 Dothideomycetes genomes: a test case for predicting lifestyles and emergence of pathogens.</title>
        <authorList>
            <person name="Haridas S."/>
            <person name="Albert R."/>
            <person name="Binder M."/>
            <person name="Bloem J."/>
            <person name="Labutti K."/>
            <person name="Salamov A."/>
            <person name="Andreopoulos B."/>
            <person name="Baker S."/>
            <person name="Barry K."/>
            <person name="Bills G."/>
            <person name="Bluhm B."/>
            <person name="Cannon C."/>
            <person name="Castanera R."/>
            <person name="Culley D."/>
            <person name="Daum C."/>
            <person name="Ezra D."/>
            <person name="Gonzalez J."/>
            <person name="Henrissat B."/>
            <person name="Kuo A."/>
            <person name="Liang C."/>
            <person name="Lipzen A."/>
            <person name="Lutzoni F."/>
            <person name="Magnuson J."/>
            <person name="Mondo S."/>
            <person name="Nolan M."/>
            <person name="Ohm R."/>
            <person name="Pangilinan J."/>
            <person name="Park H.-J."/>
            <person name="Ramirez L."/>
            <person name="Alfaro M."/>
            <person name="Sun H."/>
            <person name="Tritt A."/>
            <person name="Yoshinaga Y."/>
            <person name="Zwiers L.-H."/>
            <person name="Turgeon B."/>
            <person name="Goodwin S."/>
            <person name="Spatafora J."/>
            <person name="Crous P."/>
            <person name="Grigoriev I."/>
        </authorList>
    </citation>
    <scope>NUCLEOTIDE SEQUENCE</scope>
    <source>
        <strain evidence="14">CBS 262.69</strain>
    </source>
</reference>
<dbReference type="CDD" id="cd00223">
    <property type="entry name" value="TOPRIM_TopoIIB_SPO"/>
    <property type="match status" value="1"/>
</dbReference>
<evidence type="ECO:0000256" key="6">
    <source>
        <dbReference type="ARBA" id="ARBA00022842"/>
    </source>
</evidence>
<feature type="domain" description="Spo11/DNA topoisomerase VI subunit A N-terminal" evidence="12">
    <location>
        <begin position="110"/>
        <end position="171"/>
    </location>
</feature>
<evidence type="ECO:0000259" key="12">
    <source>
        <dbReference type="Pfam" id="PF04406"/>
    </source>
</evidence>
<feature type="domain" description="Topoisomerase 6 subunit A/Spo11 TOPRIM" evidence="13">
    <location>
        <begin position="221"/>
        <end position="384"/>
    </location>
</feature>
<dbReference type="InterPro" id="IPR013049">
    <property type="entry name" value="Spo11/TopoVI_A_N"/>
</dbReference>
<evidence type="ECO:0000256" key="7">
    <source>
        <dbReference type="ARBA" id="ARBA00023029"/>
    </source>
</evidence>
<dbReference type="Pfam" id="PF04406">
    <property type="entry name" value="TP6A_N"/>
    <property type="match status" value="1"/>
</dbReference>
<dbReference type="GO" id="GO:0003918">
    <property type="term" value="F:DNA topoisomerase type II (double strand cut, ATP-hydrolyzing) activity"/>
    <property type="evidence" value="ECO:0007669"/>
    <property type="project" value="UniProtKB-UniRule"/>
</dbReference>
<keyword evidence="15" id="KW-1185">Reference proteome</keyword>
<evidence type="ECO:0000256" key="8">
    <source>
        <dbReference type="ARBA" id="ARBA00023125"/>
    </source>
</evidence>
<evidence type="ECO:0000313" key="14">
    <source>
        <dbReference type="EMBL" id="KAF2402933.1"/>
    </source>
</evidence>
<keyword evidence="7 10" id="KW-0799">Topoisomerase</keyword>
<evidence type="ECO:0000313" key="15">
    <source>
        <dbReference type="Proteomes" id="UP000799640"/>
    </source>
</evidence>
<evidence type="ECO:0000256" key="11">
    <source>
        <dbReference type="SAM" id="MobiDB-lite"/>
    </source>
</evidence>
<feature type="active site" description="O-(5'-phospho-DNA)-tyrosine intermediate" evidence="10">
    <location>
        <position position="139"/>
    </location>
</feature>